<name>A0A2S1SI83_9FLAO</name>
<dbReference type="InterPro" id="IPR007358">
    <property type="entry name" value="Nucleoid_associated_NdpA"/>
</dbReference>
<sequence>MINLYNTHIESLSIHRVGNKSRNEAIFLSDAPFMLKDEIVPLIKEYFFKPFRDKEENYFQFAHEVDLDYNDMFKYAAEIFENPLNVHEVSKKITNHLYEQSNHPHIKNGEVYVTYLNNLTIDNNPVDAIGIFKSELQTDFLQFQEKGTDLEMILQQGINLNKLDKGCLIFNYKKEEGYKILTVDSNRYDARYWLEYFLSVDAFQDENFITKKYLKFCQDFAKDVVLPAEDKKEEVMFMNRSVNYFAKNDQFEETNFLNEVLDNPDLIPEFKSYKVDKGEKYSIEDVTEFPIANAAVSDARRKMKNVINLDTNIQIKLDFINPESAEKFVEKGWDEEKQMYYYLVYFNKEQKS</sequence>
<dbReference type="AlphaFoldDB" id="A0A2S1SI83"/>
<reference evidence="1 2" key="1">
    <citation type="submission" date="2018-05" db="EMBL/GenBank/DDBJ databases">
        <title>Genome sequencing of Flavobacterium sp. HYN0049.</title>
        <authorList>
            <person name="Yi H."/>
            <person name="Baek C."/>
        </authorList>
    </citation>
    <scope>NUCLEOTIDE SEQUENCE [LARGE SCALE GENOMIC DNA]</scope>
    <source>
        <strain evidence="1 2">HYN0049</strain>
    </source>
</reference>
<dbReference type="OrthoDB" id="9153118at2"/>
<proteinExistence type="predicted"/>
<dbReference type="RefSeq" id="WP_108903847.1">
    <property type="nucleotide sequence ID" value="NZ_CP029187.1"/>
</dbReference>
<organism evidence="1 2">
    <name type="scientific">Flavobacterium pallidum</name>
    <dbReference type="NCBI Taxonomy" id="2172098"/>
    <lineage>
        <taxon>Bacteria</taxon>
        <taxon>Pseudomonadati</taxon>
        <taxon>Bacteroidota</taxon>
        <taxon>Flavobacteriia</taxon>
        <taxon>Flavobacteriales</taxon>
        <taxon>Flavobacteriaceae</taxon>
        <taxon>Flavobacterium</taxon>
    </lineage>
</organism>
<accession>A0A2S1SI83</accession>
<dbReference type="KEGG" id="fpal:HYN49_09260"/>
<dbReference type="Pfam" id="PF04245">
    <property type="entry name" value="NA37"/>
    <property type="match status" value="1"/>
</dbReference>
<dbReference type="GO" id="GO:0009295">
    <property type="term" value="C:nucleoid"/>
    <property type="evidence" value="ECO:0007669"/>
    <property type="project" value="InterPro"/>
</dbReference>
<gene>
    <name evidence="1" type="ORF">HYN49_09260</name>
</gene>
<evidence type="ECO:0000313" key="1">
    <source>
        <dbReference type="EMBL" id="AWI26069.1"/>
    </source>
</evidence>
<dbReference type="EMBL" id="CP029187">
    <property type="protein sequence ID" value="AWI26069.1"/>
    <property type="molecule type" value="Genomic_DNA"/>
</dbReference>
<keyword evidence="2" id="KW-1185">Reference proteome</keyword>
<evidence type="ECO:0000313" key="2">
    <source>
        <dbReference type="Proteomes" id="UP000244937"/>
    </source>
</evidence>
<dbReference type="Proteomes" id="UP000244937">
    <property type="component" value="Chromosome"/>
</dbReference>
<protein>
    <submittedName>
        <fullName evidence="1">Nucleoid-associated protein</fullName>
    </submittedName>
</protein>